<dbReference type="OrthoDB" id="10273217at2759"/>
<sequence>MGWKSKPGRPQQLKLDVHGFQPQDFLAVATMQVGEYDANVSEKVIQNLLRGLEDFLFTDFGSTVSHPILCVTPF</sequence>
<proteinExistence type="predicted"/>
<protein>
    <submittedName>
        <fullName evidence="1">Uncharacterized protein</fullName>
    </submittedName>
</protein>
<comment type="caution">
    <text evidence="1">The sequence shown here is derived from an EMBL/GenBank/DDBJ whole genome shotgun (WGS) entry which is preliminary data.</text>
</comment>
<organism evidence="1 2">
    <name type="scientific">Parasponia andersonii</name>
    <name type="common">Sponia andersonii</name>
    <dbReference type="NCBI Taxonomy" id="3476"/>
    <lineage>
        <taxon>Eukaryota</taxon>
        <taxon>Viridiplantae</taxon>
        <taxon>Streptophyta</taxon>
        <taxon>Embryophyta</taxon>
        <taxon>Tracheophyta</taxon>
        <taxon>Spermatophyta</taxon>
        <taxon>Magnoliopsida</taxon>
        <taxon>eudicotyledons</taxon>
        <taxon>Gunneridae</taxon>
        <taxon>Pentapetalae</taxon>
        <taxon>rosids</taxon>
        <taxon>fabids</taxon>
        <taxon>Rosales</taxon>
        <taxon>Cannabaceae</taxon>
        <taxon>Parasponia</taxon>
    </lineage>
</organism>
<evidence type="ECO:0000313" key="1">
    <source>
        <dbReference type="EMBL" id="PON68142.1"/>
    </source>
</evidence>
<reference evidence="2" key="1">
    <citation type="submission" date="2016-06" db="EMBL/GenBank/DDBJ databases">
        <title>Parallel loss of symbiosis genes in relatives of nitrogen-fixing non-legume Parasponia.</title>
        <authorList>
            <person name="Van Velzen R."/>
            <person name="Holmer R."/>
            <person name="Bu F."/>
            <person name="Rutten L."/>
            <person name="Van Zeijl A."/>
            <person name="Liu W."/>
            <person name="Santuari L."/>
            <person name="Cao Q."/>
            <person name="Sharma T."/>
            <person name="Shen D."/>
            <person name="Roswanjaya Y."/>
            <person name="Wardhani T."/>
            <person name="Kalhor M.S."/>
            <person name="Jansen J."/>
            <person name="Van den Hoogen J."/>
            <person name="Gungor B."/>
            <person name="Hartog M."/>
            <person name="Hontelez J."/>
            <person name="Verver J."/>
            <person name="Yang W.-C."/>
            <person name="Schijlen E."/>
            <person name="Repin R."/>
            <person name="Schilthuizen M."/>
            <person name="Schranz E."/>
            <person name="Heidstra R."/>
            <person name="Miyata K."/>
            <person name="Fedorova E."/>
            <person name="Kohlen W."/>
            <person name="Bisseling T."/>
            <person name="Smit S."/>
            <person name="Geurts R."/>
        </authorList>
    </citation>
    <scope>NUCLEOTIDE SEQUENCE [LARGE SCALE GENOMIC DNA]</scope>
    <source>
        <strain evidence="2">cv. WU1-14</strain>
    </source>
</reference>
<accession>A0A2P5D4B3</accession>
<dbReference type="Proteomes" id="UP000237105">
    <property type="component" value="Unassembled WGS sequence"/>
</dbReference>
<evidence type="ECO:0000313" key="2">
    <source>
        <dbReference type="Proteomes" id="UP000237105"/>
    </source>
</evidence>
<dbReference type="EMBL" id="JXTB01000065">
    <property type="protein sequence ID" value="PON68142.1"/>
    <property type="molecule type" value="Genomic_DNA"/>
</dbReference>
<name>A0A2P5D4B3_PARAD</name>
<gene>
    <name evidence="1" type="ORF">PanWU01x14_097020</name>
</gene>
<keyword evidence="2" id="KW-1185">Reference proteome</keyword>
<dbReference type="AlphaFoldDB" id="A0A2P5D4B3"/>